<dbReference type="InterPro" id="IPR036291">
    <property type="entry name" value="NAD(P)-bd_dom_sf"/>
</dbReference>
<sequence>MNKDWGFNNAGAFISKKHSEIYPAIDPRNLALPNAGENMPFNVCVVGASRGIGAGIAAAYAQAGATGLILASRRISGLEETAKRCRDIAKQPSDLKVEIVSCDITKPADVEGLAAKASELLGGRLDVVVLNSGTSGEVRLKLHEVPVDEFVHTTSVNYLGTFYVAKYFVPMLLSSMKANKGVGGEFMIVSSWASLIVRGPIANAQYCLSKMAQLKLAENLHEEYSEEGLNVYAVHPGAVATEIALETSPENFKEFLTDSPDLCGAFMVWISSTSSAFGQNVLRKDWLSGRFVDAKWDVEELEGKREELGDGDSLKLRMLV</sequence>
<comment type="similarity">
    <text evidence="1">Belongs to the short-chain dehydrogenases/reductases (SDR) family.</text>
</comment>
<reference evidence="3" key="1">
    <citation type="journal article" date="2020" name="Stud. Mycol.">
        <title>101 Dothideomycetes genomes: a test case for predicting lifestyles and emergence of pathogens.</title>
        <authorList>
            <person name="Haridas S."/>
            <person name="Albert R."/>
            <person name="Binder M."/>
            <person name="Bloem J."/>
            <person name="Labutti K."/>
            <person name="Salamov A."/>
            <person name="Andreopoulos B."/>
            <person name="Baker S."/>
            <person name="Barry K."/>
            <person name="Bills G."/>
            <person name="Bluhm B."/>
            <person name="Cannon C."/>
            <person name="Castanera R."/>
            <person name="Culley D."/>
            <person name="Daum C."/>
            <person name="Ezra D."/>
            <person name="Gonzalez J."/>
            <person name="Henrissat B."/>
            <person name="Kuo A."/>
            <person name="Liang C."/>
            <person name="Lipzen A."/>
            <person name="Lutzoni F."/>
            <person name="Magnuson J."/>
            <person name="Mondo S."/>
            <person name="Nolan M."/>
            <person name="Ohm R."/>
            <person name="Pangilinan J."/>
            <person name="Park H.-J."/>
            <person name="Ramirez L."/>
            <person name="Alfaro M."/>
            <person name="Sun H."/>
            <person name="Tritt A."/>
            <person name="Yoshinaga Y."/>
            <person name="Zwiers L.-H."/>
            <person name="Turgeon B."/>
            <person name="Goodwin S."/>
            <person name="Spatafora J."/>
            <person name="Crous P."/>
            <person name="Grigoriev I."/>
        </authorList>
    </citation>
    <scope>NUCLEOTIDE SEQUENCE</scope>
    <source>
        <strain evidence="3">CBS 116435</strain>
    </source>
</reference>
<comment type="caution">
    <text evidence="3">The sequence shown here is derived from an EMBL/GenBank/DDBJ whole genome shotgun (WGS) entry which is preliminary data.</text>
</comment>
<evidence type="ECO:0000256" key="2">
    <source>
        <dbReference type="ARBA" id="ARBA00023002"/>
    </source>
</evidence>
<dbReference type="Pfam" id="PF00106">
    <property type="entry name" value="adh_short"/>
    <property type="match status" value="1"/>
</dbReference>
<dbReference type="OrthoDB" id="1933717at2759"/>
<accession>A0A9P4QHB8</accession>
<dbReference type="PANTHER" id="PTHR43669">
    <property type="entry name" value="5-KETO-D-GLUCONATE 5-REDUCTASE"/>
    <property type="match status" value="1"/>
</dbReference>
<name>A0A9P4QHB8_9PEZI</name>
<dbReference type="PANTHER" id="PTHR43669:SF3">
    <property type="entry name" value="ALCOHOL DEHYDROGENASE, PUTATIVE (AFU_ORTHOLOGUE AFUA_3G03445)-RELATED"/>
    <property type="match status" value="1"/>
</dbReference>
<dbReference type="SUPFAM" id="SSF51735">
    <property type="entry name" value="NAD(P)-binding Rossmann-fold domains"/>
    <property type="match status" value="1"/>
</dbReference>
<protein>
    <submittedName>
        <fullName evidence="3">NAD(P)-binding protein</fullName>
    </submittedName>
</protein>
<organism evidence="3 4">
    <name type="scientific">Polychaeton citri CBS 116435</name>
    <dbReference type="NCBI Taxonomy" id="1314669"/>
    <lineage>
        <taxon>Eukaryota</taxon>
        <taxon>Fungi</taxon>
        <taxon>Dikarya</taxon>
        <taxon>Ascomycota</taxon>
        <taxon>Pezizomycotina</taxon>
        <taxon>Dothideomycetes</taxon>
        <taxon>Dothideomycetidae</taxon>
        <taxon>Capnodiales</taxon>
        <taxon>Capnodiaceae</taxon>
        <taxon>Polychaeton</taxon>
    </lineage>
</organism>
<dbReference type="AlphaFoldDB" id="A0A9P4QHB8"/>
<dbReference type="InterPro" id="IPR002347">
    <property type="entry name" value="SDR_fam"/>
</dbReference>
<gene>
    <name evidence="3" type="ORF">K431DRAFT_280323</name>
</gene>
<dbReference type="GO" id="GO:0016491">
    <property type="term" value="F:oxidoreductase activity"/>
    <property type="evidence" value="ECO:0007669"/>
    <property type="project" value="UniProtKB-KW"/>
</dbReference>
<keyword evidence="4" id="KW-1185">Reference proteome</keyword>
<evidence type="ECO:0000256" key="1">
    <source>
        <dbReference type="ARBA" id="ARBA00006484"/>
    </source>
</evidence>
<dbReference type="PRINTS" id="PR00081">
    <property type="entry name" value="GDHRDH"/>
</dbReference>
<proteinExistence type="inferred from homology"/>
<dbReference type="EMBL" id="MU003765">
    <property type="protein sequence ID" value="KAF2726290.1"/>
    <property type="molecule type" value="Genomic_DNA"/>
</dbReference>
<evidence type="ECO:0000313" key="3">
    <source>
        <dbReference type="EMBL" id="KAF2726290.1"/>
    </source>
</evidence>
<evidence type="ECO:0000313" key="4">
    <source>
        <dbReference type="Proteomes" id="UP000799441"/>
    </source>
</evidence>
<dbReference type="Proteomes" id="UP000799441">
    <property type="component" value="Unassembled WGS sequence"/>
</dbReference>
<dbReference type="Gene3D" id="3.40.50.720">
    <property type="entry name" value="NAD(P)-binding Rossmann-like Domain"/>
    <property type="match status" value="1"/>
</dbReference>
<keyword evidence="2" id="KW-0560">Oxidoreductase</keyword>